<name>A0A2G8JN79_STIJA</name>
<sequence>MSQRPEAFVCTSATGYYPFSETEEFTESYDGPPADFVEQLVPKWEACIALPESHKDVRTVIIRTGLVFGKDGGMMQQLRIPYYLGVGGVIASGKQFMPWIHIEDIVGIFVHAIESDITGILNGTAPHPVTNYEFTKALGAAMWRPTIFTVPEFAVNLLVGKERAPGLIKGNKVIPQRVLESGYRFKYEDIHSAFKDICN</sequence>
<feature type="domain" description="DUF1731" evidence="1">
    <location>
        <begin position="150"/>
        <end position="197"/>
    </location>
</feature>
<proteinExistence type="predicted"/>
<evidence type="ECO:0000313" key="2">
    <source>
        <dbReference type="EMBL" id="PIK37155.1"/>
    </source>
</evidence>
<dbReference type="InterPro" id="IPR010099">
    <property type="entry name" value="SDR39U1"/>
</dbReference>
<dbReference type="Gene3D" id="3.40.50.720">
    <property type="entry name" value="NAD(P)-binding Rossmann-like Domain"/>
    <property type="match status" value="1"/>
</dbReference>
<dbReference type="STRING" id="307972.A0A2G8JN79"/>
<dbReference type="NCBIfam" id="TIGR01777">
    <property type="entry name" value="yfcH"/>
    <property type="match status" value="1"/>
</dbReference>
<dbReference type="AlphaFoldDB" id="A0A2G8JN79"/>
<dbReference type="InterPro" id="IPR036291">
    <property type="entry name" value="NAD(P)-bd_dom_sf"/>
</dbReference>
<dbReference type="Pfam" id="PF08338">
    <property type="entry name" value="DUF1731"/>
    <property type="match status" value="1"/>
</dbReference>
<organism evidence="2 3">
    <name type="scientific">Stichopus japonicus</name>
    <name type="common">Sea cucumber</name>
    <dbReference type="NCBI Taxonomy" id="307972"/>
    <lineage>
        <taxon>Eukaryota</taxon>
        <taxon>Metazoa</taxon>
        <taxon>Echinodermata</taxon>
        <taxon>Eleutherozoa</taxon>
        <taxon>Echinozoa</taxon>
        <taxon>Holothuroidea</taxon>
        <taxon>Aspidochirotacea</taxon>
        <taxon>Aspidochirotida</taxon>
        <taxon>Stichopodidae</taxon>
        <taxon>Apostichopus</taxon>
    </lineage>
</organism>
<accession>A0A2G8JN79</accession>
<dbReference type="PANTHER" id="PTHR11092">
    <property type="entry name" value="SUGAR NUCLEOTIDE EPIMERASE RELATED"/>
    <property type="match status" value="1"/>
</dbReference>
<protein>
    <recommendedName>
        <fullName evidence="1">DUF1731 domain-containing protein</fullName>
    </recommendedName>
</protein>
<evidence type="ECO:0000313" key="3">
    <source>
        <dbReference type="Proteomes" id="UP000230750"/>
    </source>
</evidence>
<dbReference type="SUPFAM" id="SSF51735">
    <property type="entry name" value="NAD(P)-binding Rossmann-fold domains"/>
    <property type="match status" value="1"/>
</dbReference>
<dbReference type="InterPro" id="IPR013549">
    <property type="entry name" value="DUF1731"/>
</dbReference>
<dbReference type="PANTHER" id="PTHR11092:SF0">
    <property type="entry name" value="EPIMERASE FAMILY PROTEIN SDR39U1"/>
    <property type="match status" value="1"/>
</dbReference>
<dbReference type="Proteomes" id="UP000230750">
    <property type="component" value="Unassembled WGS sequence"/>
</dbReference>
<gene>
    <name evidence="2" type="ORF">BSL78_26011</name>
</gene>
<dbReference type="EMBL" id="MRZV01001547">
    <property type="protein sequence ID" value="PIK37155.1"/>
    <property type="molecule type" value="Genomic_DNA"/>
</dbReference>
<reference evidence="2 3" key="1">
    <citation type="journal article" date="2017" name="PLoS Biol.">
        <title>The sea cucumber genome provides insights into morphological evolution and visceral regeneration.</title>
        <authorList>
            <person name="Zhang X."/>
            <person name="Sun L."/>
            <person name="Yuan J."/>
            <person name="Sun Y."/>
            <person name="Gao Y."/>
            <person name="Zhang L."/>
            <person name="Li S."/>
            <person name="Dai H."/>
            <person name="Hamel J.F."/>
            <person name="Liu C."/>
            <person name="Yu Y."/>
            <person name="Liu S."/>
            <person name="Lin W."/>
            <person name="Guo K."/>
            <person name="Jin S."/>
            <person name="Xu P."/>
            <person name="Storey K.B."/>
            <person name="Huan P."/>
            <person name="Zhang T."/>
            <person name="Zhou Y."/>
            <person name="Zhang J."/>
            <person name="Lin C."/>
            <person name="Li X."/>
            <person name="Xing L."/>
            <person name="Huo D."/>
            <person name="Sun M."/>
            <person name="Wang L."/>
            <person name="Mercier A."/>
            <person name="Li F."/>
            <person name="Yang H."/>
            <person name="Xiang J."/>
        </authorList>
    </citation>
    <scope>NUCLEOTIDE SEQUENCE [LARGE SCALE GENOMIC DNA]</scope>
    <source>
        <strain evidence="2">Shaxun</strain>
        <tissue evidence="2">Muscle</tissue>
    </source>
</reference>
<comment type="caution">
    <text evidence="2">The sequence shown here is derived from an EMBL/GenBank/DDBJ whole genome shotgun (WGS) entry which is preliminary data.</text>
</comment>
<dbReference type="OrthoDB" id="276721at2759"/>
<keyword evidence="3" id="KW-1185">Reference proteome</keyword>
<evidence type="ECO:0000259" key="1">
    <source>
        <dbReference type="Pfam" id="PF08338"/>
    </source>
</evidence>